<keyword evidence="1" id="KW-1133">Transmembrane helix</keyword>
<sequence>MKLTEKQFKAAQIFWGIVAGVGIWLAIWVGGQ</sequence>
<organism evidence="2">
    <name type="scientific">bioreactor metagenome</name>
    <dbReference type="NCBI Taxonomy" id="1076179"/>
    <lineage>
        <taxon>unclassified sequences</taxon>
        <taxon>metagenomes</taxon>
        <taxon>ecological metagenomes</taxon>
    </lineage>
</organism>
<keyword evidence="1" id="KW-0472">Membrane</keyword>
<comment type="caution">
    <text evidence="2">The sequence shown here is derived from an EMBL/GenBank/DDBJ whole genome shotgun (WGS) entry which is preliminary data.</text>
</comment>
<accession>A0A645IN84</accession>
<feature type="transmembrane region" description="Helical" evidence="1">
    <location>
        <begin position="12"/>
        <end position="31"/>
    </location>
</feature>
<proteinExistence type="predicted"/>
<dbReference type="AlphaFoldDB" id="A0A645IN84"/>
<dbReference type="EMBL" id="VSSQ01118295">
    <property type="protein sequence ID" value="MPN52312.1"/>
    <property type="molecule type" value="Genomic_DNA"/>
</dbReference>
<reference evidence="2" key="1">
    <citation type="submission" date="2019-08" db="EMBL/GenBank/DDBJ databases">
        <authorList>
            <person name="Kucharzyk K."/>
            <person name="Murdoch R.W."/>
            <person name="Higgins S."/>
            <person name="Loffler F."/>
        </authorList>
    </citation>
    <scope>NUCLEOTIDE SEQUENCE</scope>
</reference>
<name>A0A645IN84_9ZZZZ</name>
<gene>
    <name evidence="2" type="ORF">SDC9_199968</name>
</gene>
<protein>
    <submittedName>
        <fullName evidence="2">Uncharacterized protein</fullName>
    </submittedName>
</protein>
<evidence type="ECO:0000256" key="1">
    <source>
        <dbReference type="SAM" id="Phobius"/>
    </source>
</evidence>
<evidence type="ECO:0000313" key="2">
    <source>
        <dbReference type="EMBL" id="MPN52312.1"/>
    </source>
</evidence>
<keyword evidence="1" id="KW-0812">Transmembrane</keyword>